<dbReference type="EMBL" id="NEXV01000041">
    <property type="protein sequence ID" value="PIG89864.1"/>
    <property type="molecule type" value="Genomic_DNA"/>
</dbReference>
<dbReference type="Proteomes" id="UP000231358">
    <property type="component" value="Unassembled WGS sequence"/>
</dbReference>
<comment type="caution">
    <text evidence="7">The sequence shown here is derived from an EMBL/GenBank/DDBJ whole genome shotgun (WGS) entry which is preliminary data.</text>
</comment>
<keyword evidence="8" id="KW-1185">Reference proteome</keyword>
<evidence type="ECO:0000313" key="7">
    <source>
        <dbReference type="EMBL" id="PIG89864.1"/>
    </source>
</evidence>
<proteinExistence type="predicted"/>
<dbReference type="PANTHER" id="PTHR12943:SF27">
    <property type="entry name" value="HOMOCYSTEINE-INDUCED ENDOPLASMIC RETICULUM PROTEIN, ISOFORM A"/>
    <property type="match status" value="1"/>
</dbReference>
<keyword evidence="3" id="KW-1133">Transmembrane helix</keyword>
<feature type="compositionally biased region" description="Low complexity" evidence="5">
    <location>
        <begin position="263"/>
        <end position="276"/>
    </location>
</feature>
<name>A0A2G7GAI0_9EURO</name>
<evidence type="ECO:0000256" key="5">
    <source>
        <dbReference type="SAM" id="MobiDB-lite"/>
    </source>
</evidence>
<evidence type="ECO:0000256" key="4">
    <source>
        <dbReference type="ARBA" id="ARBA00023136"/>
    </source>
</evidence>
<evidence type="ECO:0000313" key="8">
    <source>
        <dbReference type="Proteomes" id="UP000231358"/>
    </source>
</evidence>
<feature type="compositionally biased region" description="Basic and acidic residues" evidence="5">
    <location>
        <begin position="612"/>
        <end position="631"/>
    </location>
</feature>
<accession>A0A2G7GAI0</accession>
<feature type="region of interest" description="Disordered" evidence="5">
    <location>
        <begin position="544"/>
        <end position="576"/>
    </location>
</feature>
<gene>
    <name evidence="7" type="ORF">AARAC_008599</name>
</gene>
<dbReference type="InterPro" id="IPR000626">
    <property type="entry name" value="Ubiquitin-like_dom"/>
</dbReference>
<evidence type="ECO:0000256" key="1">
    <source>
        <dbReference type="ARBA" id="ARBA00004370"/>
    </source>
</evidence>
<keyword evidence="4" id="KW-0472">Membrane</keyword>
<feature type="compositionally biased region" description="Low complexity" evidence="5">
    <location>
        <begin position="158"/>
        <end position="182"/>
    </location>
</feature>
<evidence type="ECO:0000259" key="6">
    <source>
        <dbReference type="PROSITE" id="PS50053"/>
    </source>
</evidence>
<dbReference type="AlphaFoldDB" id="A0A2G7GAI0"/>
<feature type="region of interest" description="Disordered" evidence="5">
    <location>
        <begin position="234"/>
        <end position="282"/>
    </location>
</feature>
<dbReference type="InterPro" id="IPR039751">
    <property type="entry name" value="HERPUD1/2"/>
</dbReference>
<evidence type="ECO:0000256" key="2">
    <source>
        <dbReference type="ARBA" id="ARBA00022692"/>
    </source>
</evidence>
<evidence type="ECO:0000256" key="3">
    <source>
        <dbReference type="ARBA" id="ARBA00022989"/>
    </source>
</evidence>
<feature type="compositionally biased region" description="Polar residues" evidence="5">
    <location>
        <begin position="242"/>
        <end position="262"/>
    </location>
</feature>
<comment type="subcellular location">
    <subcellularLocation>
        <location evidence="1">Membrane</location>
    </subcellularLocation>
</comment>
<dbReference type="PROSITE" id="PS50053">
    <property type="entry name" value="UBIQUITIN_2"/>
    <property type="match status" value="1"/>
</dbReference>
<feature type="compositionally biased region" description="Low complexity" evidence="5">
    <location>
        <begin position="640"/>
        <end position="649"/>
    </location>
</feature>
<keyword evidence="2" id="KW-0812">Transmembrane</keyword>
<sequence length="680" mass="74757">MLQIIFTARQNEPSQKRLQLHSVLGAVYFTAGAQKQVLNLFFPIFDFGMTSSSAPSDNSLSNSNATSGTQAFILHVLCPSLPPPNRFTFNDLVPSITIAGLKARISQSIPNRPPPETQRLIYRGKPISNDDWTLQKVLEPTNGAEYSMHLVLPPAPLPSHVSTSPRPSPSPQYQAPASMPSPDHLFAPSRSAPPYPMQHGQEVRYRGPMGPSEADIGLALRRNIETIRRQIELRERGGSPLPDQQGTEHTQQFPWQRMTPFQSSTTTTTTTSTSTSILSSHPSDLNASLAQDTRLRLHILRPQIALCEDQLNRGIAPPMDQVIRIRSQLFDILDDQYRSPLSERDGSIEALLTRVFNIYTRADQLRVSQSRATASMQHNMPDSPANDGHGQAPLYLLSSPNGYQALVSSPGAARSIESSLGAIRAAHASQAISTHATGHPSQAHPNPNAAVMENAVRQAVLNQRLGNNGPVGFARSIRRIWLFVRLYFFCYMFSEPGTWSRVLLVTLAVIISLLSETSVPRQLYGMIISPFQRHLEGLIHFSADEHVPPRPQGTDAAGSSGYSNQPGDNRAAAPTGLRHNLRRVERSLALFVASLVPGVGERHVEVRNAAEAARNAERAREEEEERRRQEEASNGEGVTEQEQQNQEENPASRPESSVTNPATEDGVGTSIPRGNEHDAR</sequence>
<dbReference type="GO" id="GO:0016020">
    <property type="term" value="C:membrane"/>
    <property type="evidence" value="ECO:0007669"/>
    <property type="project" value="UniProtKB-SubCell"/>
</dbReference>
<dbReference type="SUPFAM" id="SSF54236">
    <property type="entry name" value="Ubiquitin-like"/>
    <property type="match status" value="1"/>
</dbReference>
<feature type="region of interest" description="Disordered" evidence="5">
    <location>
        <begin position="157"/>
        <end position="208"/>
    </location>
</feature>
<feature type="region of interest" description="Disordered" evidence="5">
    <location>
        <begin position="612"/>
        <end position="680"/>
    </location>
</feature>
<dbReference type="InterPro" id="IPR029071">
    <property type="entry name" value="Ubiquitin-like_domsf"/>
</dbReference>
<dbReference type="STRING" id="656916.A0A2G7GAI0"/>
<protein>
    <submittedName>
        <fullName evidence="7">Conserved fungal protein</fullName>
    </submittedName>
</protein>
<reference evidence="7 8" key="1">
    <citation type="submission" date="2017-05" db="EMBL/GenBank/DDBJ databases">
        <title>Genome sequence for an aflatoxigenic pathogen of Argentinian peanut, Aspergillus arachidicola.</title>
        <authorList>
            <person name="Moore G."/>
            <person name="Beltz S.B."/>
            <person name="Mack B.M."/>
        </authorList>
    </citation>
    <scope>NUCLEOTIDE SEQUENCE [LARGE SCALE GENOMIC DNA]</scope>
    <source>
        <strain evidence="7 8">CBS 117610</strain>
    </source>
</reference>
<feature type="domain" description="Ubiquitin-like" evidence="6">
    <location>
        <begin position="74"/>
        <end position="130"/>
    </location>
</feature>
<dbReference type="GO" id="GO:0030968">
    <property type="term" value="P:endoplasmic reticulum unfolded protein response"/>
    <property type="evidence" value="ECO:0007669"/>
    <property type="project" value="TreeGrafter"/>
</dbReference>
<dbReference type="PANTHER" id="PTHR12943">
    <property type="entry name" value="HOMOCYSTEINE-RESPONSIVE ENDOPLASMIC RETICULUM-RESIDENT UNIQUITIN-LIKE DOMAIN HERPUD PROTEIN FAMILY MEMBER"/>
    <property type="match status" value="1"/>
</dbReference>
<dbReference type="Gene3D" id="3.10.20.90">
    <property type="entry name" value="Phosphatidylinositol 3-kinase Catalytic Subunit, Chain A, domain 1"/>
    <property type="match status" value="1"/>
</dbReference>
<organism evidence="7 8">
    <name type="scientific">Aspergillus arachidicola</name>
    <dbReference type="NCBI Taxonomy" id="656916"/>
    <lineage>
        <taxon>Eukaryota</taxon>
        <taxon>Fungi</taxon>
        <taxon>Dikarya</taxon>
        <taxon>Ascomycota</taxon>
        <taxon>Pezizomycotina</taxon>
        <taxon>Eurotiomycetes</taxon>
        <taxon>Eurotiomycetidae</taxon>
        <taxon>Eurotiales</taxon>
        <taxon>Aspergillaceae</taxon>
        <taxon>Aspergillus</taxon>
        <taxon>Aspergillus subgen. Circumdati</taxon>
    </lineage>
</organism>